<sequence length="191" mass="21315">MTVRGATPDDLPALTVTLAEAFADDPVWSWMVPERGRHERLRRIFGALLAHALPRGQVTTTPDCRAVAMWSAPGQWKLPPASMVRAAPPMVRGAGVRLPRLLRRLDEIEKTHDRQPPRHWYLEFIGTAAGARGQGHGAALLAEAFARFDGVPVYLESSNPRNLPFYRRHGFEVTGAVPVTSGPPQWMLWRR</sequence>
<evidence type="ECO:0000259" key="1">
    <source>
        <dbReference type="PROSITE" id="PS51186"/>
    </source>
</evidence>
<name>A0ABS5TII3_9ACTN</name>
<gene>
    <name evidence="2" type="ORF">KIH74_18225</name>
</gene>
<dbReference type="InterPro" id="IPR052523">
    <property type="entry name" value="Trichothecene_AcTrans"/>
</dbReference>
<dbReference type="SUPFAM" id="SSF55729">
    <property type="entry name" value="Acyl-CoA N-acyltransferases (Nat)"/>
    <property type="match status" value="1"/>
</dbReference>
<dbReference type="RefSeq" id="WP_214157173.1">
    <property type="nucleotide sequence ID" value="NZ_JAHBAY010000007.1"/>
</dbReference>
<dbReference type="InterPro" id="IPR000182">
    <property type="entry name" value="GNAT_dom"/>
</dbReference>
<organism evidence="2 3">
    <name type="scientific">Kineosporia corallincola</name>
    <dbReference type="NCBI Taxonomy" id="2835133"/>
    <lineage>
        <taxon>Bacteria</taxon>
        <taxon>Bacillati</taxon>
        <taxon>Actinomycetota</taxon>
        <taxon>Actinomycetes</taxon>
        <taxon>Kineosporiales</taxon>
        <taxon>Kineosporiaceae</taxon>
        <taxon>Kineosporia</taxon>
    </lineage>
</organism>
<proteinExistence type="predicted"/>
<dbReference type="Pfam" id="PF00583">
    <property type="entry name" value="Acetyltransf_1"/>
    <property type="match status" value="1"/>
</dbReference>
<keyword evidence="3" id="KW-1185">Reference proteome</keyword>
<dbReference type="EMBL" id="JAHBAY010000007">
    <property type="protein sequence ID" value="MBT0770882.1"/>
    <property type="molecule type" value="Genomic_DNA"/>
</dbReference>
<dbReference type="CDD" id="cd04301">
    <property type="entry name" value="NAT_SF"/>
    <property type="match status" value="1"/>
</dbReference>
<evidence type="ECO:0000313" key="2">
    <source>
        <dbReference type="EMBL" id="MBT0770882.1"/>
    </source>
</evidence>
<dbReference type="PROSITE" id="PS51186">
    <property type="entry name" value="GNAT"/>
    <property type="match status" value="1"/>
</dbReference>
<comment type="caution">
    <text evidence="2">The sequence shown here is derived from an EMBL/GenBank/DDBJ whole genome shotgun (WGS) entry which is preliminary data.</text>
</comment>
<protein>
    <submittedName>
        <fullName evidence="2">GNAT family N-acetyltransferase</fullName>
    </submittedName>
</protein>
<dbReference type="Proteomes" id="UP001197247">
    <property type="component" value="Unassembled WGS sequence"/>
</dbReference>
<reference evidence="2 3" key="1">
    <citation type="submission" date="2021-05" db="EMBL/GenBank/DDBJ databases">
        <title>Kineosporia and Streptomyces sp. nov. two new marine actinobacteria isolated from Coral.</title>
        <authorList>
            <person name="Buangrab K."/>
            <person name="Sutthacheep M."/>
            <person name="Yeemin T."/>
            <person name="Harunari E."/>
            <person name="Igarashi Y."/>
            <person name="Kanchanasin P."/>
            <person name="Tanasupawat S."/>
            <person name="Phongsopitanun W."/>
        </authorList>
    </citation>
    <scope>NUCLEOTIDE SEQUENCE [LARGE SCALE GENOMIC DNA]</scope>
    <source>
        <strain evidence="2 3">J2-2</strain>
    </source>
</reference>
<dbReference type="PANTHER" id="PTHR42791:SF1">
    <property type="entry name" value="N-ACETYLTRANSFERASE DOMAIN-CONTAINING PROTEIN"/>
    <property type="match status" value="1"/>
</dbReference>
<feature type="domain" description="N-acetyltransferase" evidence="1">
    <location>
        <begin position="1"/>
        <end position="191"/>
    </location>
</feature>
<accession>A0ABS5TII3</accession>
<evidence type="ECO:0000313" key="3">
    <source>
        <dbReference type="Proteomes" id="UP001197247"/>
    </source>
</evidence>
<dbReference type="Gene3D" id="3.40.630.30">
    <property type="match status" value="1"/>
</dbReference>
<dbReference type="PANTHER" id="PTHR42791">
    <property type="entry name" value="GNAT FAMILY ACETYLTRANSFERASE"/>
    <property type="match status" value="1"/>
</dbReference>
<dbReference type="InterPro" id="IPR016181">
    <property type="entry name" value="Acyl_CoA_acyltransferase"/>
</dbReference>